<evidence type="ECO:0000313" key="4">
    <source>
        <dbReference type="EMBL" id="RUO56408.1"/>
    </source>
</evidence>
<dbReference type="PANTHER" id="PTHR34606:SF4">
    <property type="entry name" value="OUTER MEMBRANE LIPOPROTEIN DOLP"/>
    <property type="match status" value="1"/>
</dbReference>
<dbReference type="PROSITE" id="PS50914">
    <property type="entry name" value="BON"/>
    <property type="match status" value="2"/>
</dbReference>
<feature type="domain" description="BON" evidence="3">
    <location>
        <begin position="124"/>
        <end position="190"/>
    </location>
</feature>
<dbReference type="Pfam" id="PF04972">
    <property type="entry name" value="BON"/>
    <property type="match status" value="2"/>
</dbReference>
<name>A0A432Y5X5_9GAMM</name>
<dbReference type="PANTHER" id="PTHR34606">
    <property type="entry name" value="BON DOMAIN-CONTAINING PROTEIN"/>
    <property type="match status" value="1"/>
</dbReference>
<dbReference type="InterPro" id="IPR051686">
    <property type="entry name" value="Lipoprotein_DolP"/>
</dbReference>
<feature type="chain" id="PRO_5019366312" evidence="2">
    <location>
        <begin position="25"/>
        <end position="190"/>
    </location>
</feature>
<protein>
    <submittedName>
        <fullName evidence="4">Osmotically-inducible protein OsmY</fullName>
    </submittedName>
</protein>
<dbReference type="Proteomes" id="UP000287649">
    <property type="component" value="Unassembled WGS sequence"/>
</dbReference>
<dbReference type="InterPro" id="IPR007055">
    <property type="entry name" value="BON_dom"/>
</dbReference>
<dbReference type="AlphaFoldDB" id="A0A432Y5X5"/>
<dbReference type="InterPro" id="IPR014004">
    <property type="entry name" value="Transpt-assoc_nodulatn_dom_bac"/>
</dbReference>
<keyword evidence="1 2" id="KW-0732">Signal</keyword>
<dbReference type="OrthoDB" id="9783990at2"/>
<comment type="caution">
    <text evidence="4">The sequence shown here is derived from an EMBL/GenBank/DDBJ whole genome shotgun (WGS) entry which is preliminary data.</text>
</comment>
<evidence type="ECO:0000313" key="5">
    <source>
        <dbReference type="Proteomes" id="UP000287649"/>
    </source>
</evidence>
<proteinExistence type="predicted"/>
<feature type="signal peptide" evidence="2">
    <location>
        <begin position="1"/>
        <end position="24"/>
    </location>
</feature>
<sequence length="190" mass="20402">MKTQAKLGALAFAAMLTLSGCAAALVGATAVGISSATDSRTVGTQVDDQAIEIKVIAALKGEERLANSRIQVVSFNRSVLLMGQAQSHGLAELATRMTRDTAGVQRVHNEIRIGEVISFKTISNDSWLTSKIKAKFVTDEAIDAAKIKVVTENSEVFLMGLVDRQMARQAVEVARNTNGVQRVIDAFEIR</sequence>
<gene>
    <name evidence="4" type="ORF">CWI70_06585</name>
</gene>
<dbReference type="PROSITE" id="PS51257">
    <property type="entry name" value="PROKAR_LIPOPROTEIN"/>
    <property type="match status" value="1"/>
</dbReference>
<dbReference type="EMBL" id="PIPX01000001">
    <property type="protein sequence ID" value="RUO56408.1"/>
    <property type="molecule type" value="Genomic_DNA"/>
</dbReference>
<keyword evidence="5" id="KW-1185">Reference proteome</keyword>
<dbReference type="NCBIfam" id="NF008247">
    <property type="entry name" value="PRK11023.1"/>
    <property type="match status" value="1"/>
</dbReference>
<accession>A0A432Y5X5</accession>
<dbReference type="SMART" id="SM00749">
    <property type="entry name" value="BON"/>
    <property type="match status" value="2"/>
</dbReference>
<evidence type="ECO:0000256" key="2">
    <source>
        <dbReference type="SAM" id="SignalP"/>
    </source>
</evidence>
<organism evidence="4 5">
    <name type="scientific">Pseudidiomarina homiensis</name>
    <dbReference type="NCBI Taxonomy" id="364198"/>
    <lineage>
        <taxon>Bacteria</taxon>
        <taxon>Pseudomonadati</taxon>
        <taxon>Pseudomonadota</taxon>
        <taxon>Gammaproteobacteria</taxon>
        <taxon>Alteromonadales</taxon>
        <taxon>Idiomarinaceae</taxon>
        <taxon>Pseudidiomarina</taxon>
    </lineage>
</organism>
<feature type="domain" description="BON" evidence="3">
    <location>
        <begin position="47"/>
        <end position="115"/>
    </location>
</feature>
<dbReference type="RefSeq" id="WP_126771630.1">
    <property type="nucleotide sequence ID" value="NZ_JANQBU010000001.1"/>
</dbReference>
<reference evidence="5" key="1">
    <citation type="journal article" date="2018" name="Front. Microbiol.">
        <title>Genome-Based Analysis Reveals the Taxonomy and Diversity of the Family Idiomarinaceae.</title>
        <authorList>
            <person name="Liu Y."/>
            <person name="Lai Q."/>
            <person name="Shao Z."/>
        </authorList>
    </citation>
    <scope>NUCLEOTIDE SEQUENCE [LARGE SCALE GENOMIC DNA]</scope>
    <source>
        <strain evidence="5">PO-M2</strain>
    </source>
</reference>
<evidence type="ECO:0000259" key="3">
    <source>
        <dbReference type="PROSITE" id="PS50914"/>
    </source>
</evidence>
<evidence type="ECO:0000256" key="1">
    <source>
        <dbReference type="ARBA" id="ARBA00022729"/>
    </source>
</evidence>